<accession>A0ABY6Q763</accession>
<dbReference type="Pfam" id="PF12804">
    <property type="entry name" value="NTP_transf_3"/>
    <property type="match status" value="1"/>
</dbReference>
<evidence type="ECO:0000313" key="3">
    <source>
        <dbReference type="EMBL" id="UZP74497.1"/>
    </source>
</evidence>
<evidence type="ECO:0000259" key="2">
    <source>
        <dbReference type="Pfam" id="PF12804"/>
    </source>
</evidence>
<evidence type="ECO:0000313" key="4">
    <source>
        <dbReference type="Proteomes" id="UP001317963"/>
    </source>
</evidence>
<dbReference type="Proteomes" id="UP001317963">
    <property type="component" value="Chromosome"/>
</dbReference>
<dbReference type="InterPro" id="IPR029044">
    <property type="entry name" value="Nucleotide-diphossugar_trans"/>
</dbReference>
<keyword evidence="4" id="KW-1185">Reference proteome</keyword>
<dbReference type="SUPFAM" id="SSF53448">
    <property type="entry name" value="Nucleotide-diphospho-sugar transferases"/>
    <property type="match status" value="1"/>
</dbReference>
<name>A0ABY6Q763_9GAMM</name>
<evidence type="ECO:0000256" key="1">
    <source>
        <dbReference type="ARBA" id="ARBA00022842"/>
    </source>
</evidence>
<feature type="domain" description="MobA-like NTP transferase" evidence="2">
    <location>
        <begin position="56"/>
        <end position="215"/>
    </location>
</feature>
<dbReference type="PANTHER" id="PTHR43777:SF1">
    <property type="entry name" value="MOLYBDENUM COFACTOR CYTIDYLYLTRANSFERASE"/>
    <property type="match status" value="1"/>
</dbReference>
<dbReference type="CDD" id="cd04182">
    <property type="entry name" value="GT_2_like_f"/>
    <property type="match status" value="1"/>
</dbReference>
<organism evidence="3 4">
    <name type="scientific">Candidatus Paraluminiphilus aquimaris</name>
    <dbReference type="NCBI Taxonomy" id="2518994"/>
    <lineage>
        <taxon>Bacteria</taxon>
        <taxon>Pseudomonadati</taxon>
        <taxon>Pseudomonadota</taxon>
        <taxon>Gammaproteobacteria</taxon>
        <taxon>Cellvibrionales</taxon>
        <taxon>Halieaceae</taxon>
        <taxon>Candidatus Paraluminiphilus</taxon>
    </lineage>
</organism>
<protein>
    <submittedName>
        <fullName evidence="3">Nucleotidyltransferase family protein</fullName>
    </submittedName>
</protein>
<dbReference type="InterPro" id="IPR025877">
    <property type="entry name" value="MobA-like_NTP_Trfase"/>
</dbReference>
<dbReference type="PANTHER" id="PTHR43777">
    <property type="entry name" value="MOLYBDENUM COFACTOR CYTIDYLYLTRANSFERASE"/>
    <property type="match status" value="1"/>
</dbReference>
<proteinExistence type="predicted"/>
<dbReference type="Gene3D" id="3.90.550.10">
    <property type="entry name" value="Spore Coat Polysaccharide Biosynthesis Protein SpsA, Chain A"/>
    <property type="match status" value="1"/>
</dbReference>
<sequence>MTSNRPSMAPPALISEASFLRVLPSRSLLSATTPSSVRASKMGAFEEMAESRLGILILAAGEARRFGACKQLAHFLKKPLLQHVVDAALPLPHKRLIIVTGRYDAEIKRAADTGLFIGAELVYNPDWQAGMSSAIRLGCELLATDCDQLLVLLSDQILVSTEELSTLINSTDSTGMACSGFRNTVGPPAVFGRSYYPDLLSLDAENGAKQLLTNNNHQVCVIPMQSAGWDIDSPDDLEKLEDVGSYIFGN</sequence>
<reference evidence="3 4" key="1">
    <citation type="submission" date="2019-02" db="EMBL/GenBank/DDBJ databases">
        <title>Halieaceae_genomes.</title>
        <authorList>
            <person name="Li S.-H."/>
        </authorList>
    </citation>
    <scope>NUCLEOTIDE SEQUENCE [LARGE SCALE GENOMIC DNA]</scope>
    <source>
        <strain evidence="3 4">JH123</strain>
    </source>
</reference>
<gene>
    <name evidence="3" type="ORF">E0F26_06965</name>
</gene>
<keyword evidence="1" id="KW-0460">Magnesium</keyword>
<dbReference type="EMBL" id="CP036501">
    <property type="protein sequence ID" value="UZP74497.1"/>
    <property type="molecule type" value="Genomic_DNA"/>
</dbReference>